<keyword evidence="1" id="KW-1133">Transmembrane helix</keyword>
<sequence length="402" mass="46298">MDVLTYDDYKQKIHLDNLGFILLMPILIDFLSVIVQQFGMSGSSVITMALYGLSLIVIIIKLIKIVTVHEILNDIILYFLVLFPFGVNYFWFENTRAELISQEMLIVYLFFILLAIFSIRKIRRWDLFFEALIKPGKIAIFLAVFILLFLDYEKYLVYMGFSYALLPFVCNFYRTARIKKEFKEKLIACIFFAAGMVSILVFGARAAVGFAFVYIIVFEILRNDLTLSLKIISLIILLLIVWIISSNINAIAEMLVKMDAFKDSYLLKNLLSGQLLESNTRDILYQACLNRMSTMGLEISGFFGDRQYCAGFAYPHNIFYELIMSFGWIIGSILIGTYALLLLKGILTSKPEKREVMIFIIISMLARYVISGSYLVEGKFWVATVLVISISLRKDKRFDNEE</sequence>
<gene>
    <name evidence="2" type="ORF">DXB93_17810</name>
</gene>
<feature type="transmembrane region" description="Helical" evidence="1">
    <location>
        <begin position="131"/>
        <end position="150"/>
    </location>
</feature>
<feature type="transmembrane region" description="Helical" evidence="1">
    <location>
        <begin position="156"/>
        <end position="174"/>
    </location>
</feature>
<feature type="transmembrane region" description="Helical" evidence="1">
    <location>
        <begin position="104"/>
        <end position="119"/>
    </location>
</feature>
<comment type="caution">
    <text evidence="2">The sequence shown here is derived from an EMBL/GenBank/DDBJ whole genome shotgun (WGS) entry which is preliminary data.</text>
</comment>
<dbReference type="EMBL" id="QUSL01000053">
    <property type="protein sequence ID" value="RGD77729.1"/>
    <property type="molecule type" value="Genomic_DNA"/>
</dbReference>
<keyword evidence="1" id="KW-0812">Transmembrane</keyword>
<dbReference type="AlphaFoldDB" id="A0A3E3E705"/>
<evidence type="ECO:0000313" key="3">
    <source>
        <dbReference type="Proteomes" id="UP000261032"/>
    </source>
</evidence>
<feature type="transmembrane region" description="Helical" evidence="1">
    <location>
        <begin position="355"/>
        <end position="376"/>
    </location>
</feature>
<feature type="transmembrane region" description="Helical" evidence="1">
    <location>
        <begin position="229"/>
        <end position="252"/>
    </location>
</feature>
<dbReference type="Proteomes" id="UP000261032">
    <property type="component" value="Unassembled WGS sequence"/>
</dbReference>
<accession>A0A3E3E705</accession>
<proteinExistence type="predicted"/>
<feature type="transmembrane region" description="Helical" evidence="1">
    <location>
        <begin position="45"/>
        <end position="63"/>
    </location>
</feature>
<evidence type="ECO:0008006" key="4">
    <source>
        <dbReference type="Google" id="ProtNLM"/>
    </source>
</evidence>
<feature type="transmembrane region" description="Helical" evidence="1">
    <location>
        <begin position="323"/>
        <end position="343"/>
    </location>
</feature>
<organism evidence="2 3">
    <name type="scientific">Thomasclavelia ramosa</name>
    <dbReference type="NCBI Taxonomy" id="1547"/>
    <lineage>
        <taxon>Bacteria</taxon>
        <taxon>Bacillati</taxon>
        <taxon>Bacillota</taxon>
        <taxon>Erysipelotrichia</taxon>
        <taxon>Erysipelotrichales</taxon>
        <taxon>Coprobacillaceae</taxon>
        <taxon>Thomasclavelia</taxon>
    </lineage>
</organism>
<feature type="transmembrane region" description="Helical" evidence="1">
    <location>
        <begin position="20"/>
        <end position="39"/>
    </location>
</feature>
<feature type="transmembrane region" description="Helical" evidence="1">
    <location>
        <begin position="186"/>
        <end position="217"/>
    </location>
</feature>
<evidence type="ECO:0000313" key="2">
    <source>
        <dbReference type="EMBL" id="RGD77729.1"/>
    </source>
</evidence>
<name>A0A3E3E705_9FIRM</name>
<evidence type="ECO:0000256" key="1">
    <source>
        <dbReference type="SAM" id="Phobius"/>
    </source>
</evidence>
<reference evidence="2 3" key="1">
    <citation type="submission" date="2018-08" db="EMBL/GenBank/DDBJ databases">
        <title>A genome reference for cultivated species of the human gut microbiota.</title>
        <authorList>
            <person name="Zou Y."/>
            <person name="Xue W."/>
            <person name="Luo G."/>
        </authorList>
    </citation>
    <scope>NUCLEOTIDE SEQUENCE [LARGE SCALE GENOMIC DNA]</scope>
    <source>
        <strain evidence="2 3">OM06-4</strain>
    </source>
</reference>
<feature type="transmembrane region" description="Helical" evidence="1">
    <location>
        <begin position="75"/>
        <end position="92"/>
    </location>
</feature>
<dbReference type="RefSeq" id="WP_009010083.1">
    <property type="nucleotide sequence ID" value="NZ_JAHOLN010000012.1"/>
</dbReference>
<keyword evidence="1" id="KW-0472">Membrane</keyword>
<protein>
    <recommendedName>
        <fullName evidence="4">O-antigen ligase domain-containing protein</fullName>
    </recommendedName>
</protein>